<accession>A0ABM5FUW6</accession>
<dbReference type="Proteomes" id="UP001652642">
    <property type="component" value="Chromosome 2"/>
</dbReference>
<evidence type="ECO:0000313" key="4">
    <source>
        <dbReference type="RefSeq" id="XP_072849202.1"/>
    </source>
</evidence>
<sequence>MEEEAAEDWPAEAVEAEAPGRETSSSTALEVEEDIIRPPSTATEGDDDEETVLPRSSTLDGPEGSSGGGGTTSLPSSEGTDSGSERPRAQGGSQRSTGDPRPSSSSSSSEPPEPPTSPLSWKRRQAGLQALEEEDGHETSDEAATEPDPSASAALETGPAAPRKGRKAPAKKGAPSYVGRPIVPAEKAELVSVAKAMHREDFGKNVKALFHLEKQAALKSMETGLYIGWRCPEYLWDCFRVGDESKCFCGHLLKRHQVCVERRATVPCTQPECKCQSFTFVPSRPEEVGEFWLQRRTGFEAAAWRAKCRCKHTHEEHMPTGARACCARGCSCMAFASNFLCAACDRRWEEHETFFESEETRRKGGRPCGPRRLVEEKDDKKA</sequence>
<dbReference type="GeneID" id="110082826"/>
<organism evidence="3 4">
    <name type="scientific">Pogona vitticeps</name>
    <name type="common">central bearded dragon</name>
    <dbReference type="NCBI Taxonomy" id="103695"/>
    <lineage>
        <taxon>Eukaryota</taxon>
        <taxon>Metazoa</taxon>
        <taxon>Chordata</taxon>
        <taxon>Craniata</taxon>
        <taxon>Vertebrata</taxon>
        <taxon>Euteleostomi</taxon>
        <taxon>Lepidosauria</taxon>
        <taxon>Squamata</taxon>
        <taxon>Bifurcata</taxon>
        <taxon>Unidentata</taxon>
        <taxon>Episquamata</taxon>
        <taxon>Toxicofera</taxon>
        <taxon>Iguania</taxon>
        <taxon>Acrodonta</taxon>
        <taxon>Agamidae</taxon>
        <taxon>Amphibolurinae</taxon>
        <taxon>Pogona</taxon>
    </lineage>
</organism>
<name>A0ABM5FUW6_9SAUR</name>
<gene>
    <name evidence="4" type="primary">FAM221B</name>
</gene>
<feature type="compositionally biased region" description="Basic and acidic residues" evidence="2">
    <location>
        <begin position="372"/>
        <end position="382"/>
    </location>
</feature>
<feature type="compositionally biased region" description="Acidic residues" evidence="2">
    <location>
        <begin position="131"/>
        <end position="145"/>
    </location>
</feature>
<feature type="compositionally biased region" description="Low complexity" evidence="2">
    <location>
        <begin position="100"/>
        <end position="110"/>
    </location>
</feature>
<feature type="region of interest" description="Disordered" evidence="2">
    <location>
        <begin position="1"/>
        <end position="178"/>
    </location>
</feature>
<evidence type="ECO:0000313" key="3">
    <source>
        <dbReference type="Proteomes" id="UP001652642"/>
    </source>
</evidence>
<feature type="compositionally biased region" description="Acidic residues" evidence="2">
    <location>
        <begin position="1"/>
        <end position="10"/>
    </location>
</feature>
<dbReference type="PANTHER" id="PTHR31214:SF3">
    <property type="entry name" value="PROTEIN FAM221B"/>
    <property type="match status" value="1"/>
</dbReference>
<reference evidence="4" key="2">
    <citation type="submission" date="2025-08" db="UniProtKB">
        <authorList>
            <consortium name="RefSeq"/>
        </authorList>
    </citation>
    <scope>IDENTIFICATION</scope>
</reference>
<dbReference type="PANTHER" id="PTHR31214">
    <property type="entry name" value="PROTEIN FAM221A-RELATED"/>
    <property type="match status" value="1"/>
</dbReference>
<protein>
    <submittedName>
        <fullName evidence="4">Protein FAM221B isoform X2</fullName>
    </submittedName>
</protein>
<evidence type="ECO:0000256" key="1">
    <source>
        <dbReference type="ARBA" id="ARBA00011026"/>
    </source>
</evidence>
<dbReference type="InterPro" id="IPR026755">
    <property type="entry name" value="Fam221a/b"/>
</dbReference>
<reference evidence="3" key="1">
    <citation type="submission" date="2025-05" db="UniProtKB">
        <authorList>
            <consortium name="RefSeq"/>
        </authorList>
    </citation>
    <scope>NUCLEOTIDE SEQUENCE [LARGE SCALE GENOMIC DNA]</scope>
</reference>
<feature type="region of interest" description="Disordered" evidence="2">
    <location>
        <begin position="355"/>
        <end position="382"/>
    </location>
</feature>
<evidence type="ECO:0000256" key="2">
    <source>
        <dbReference type="SAM" id="MobiDB-lite"/>
    </source>
</evidence>
<dbReference type="Pfam" id="PF14753">
    <property type="entry name" value="FAM221"/>
    <property type="match status" value="1"/>
</dbReference>
<keyword evidence="3" id="KW-1185">Reference proteome</keyword>
<comment type="similarity">
    <text evidence="1">Belongs to the FAM221 family.</text>
</comment>
<dbReference type="RefSeq" id="XP_072849202.1">
    <property type="nucleotide sequence ID" value="XM_072993101.1"/>
</dbReference>
<proteinExistence type="inferred from homology"/>